<reference evidence="2 3" key="1">
    <citation type="submission" date="2019-01" db="EMBL/GenBank/DDBJ databases">
        <title>Draft Genome and Complete Hox-Cluster Characterization of the Sterlet Sturgeon (Acipenser ruthenus).</title>
        <authorList>
            <person name="Wei Q."/>
        </authorList>
    </citation>
    <scope>NUCLEOTIDE SEQUENCE [LARGE SCALE GENOMIC DNA]</scope>
    <source>
        <strain evidence="2">WHYD16114868_AA</strain>
        <tissue evidence="2">Blood</tissue>
    </source>
</reference>
<keyword evidence="2" id="KW-0401">Integrin</keyword>
<keyword evidence="3" id="KW-1185">Reference proteome</keyword>
<dbReference type="InterPro" id="IPR036457">
    <property type="entry name" value="PPM-type-like_dom_sf"/>
</dbReference>
<gene>
    <name evidence="2" type="ORF">EOD39_11136</name>
</gene>
<dbReference type="GO" id="GO:0007229">
    <property type="term" value="P:integrin-mediated signaling pathway"/>
    <property type="evidence" value="ECO:0007669"/>
    <property type="project" value="UniProtKB-KW"/>
</dbReference>
<dbReference type="EMBL" id="SCEB01000331">
    <property type="protein sequence ID" value="RXM99625.1"/>
    <property type="molecule type" value="Genomic_DNA"/>
</dbReference>
<dbReference type="Gene3D" id="3.60.40.10">
    <property type="entry name" value="PPM-type phosphatase domain"/>
    <property type="match status" value="1"/>
</dbReference>
<evidence type="ECO:0000256" key="1">
    <source>
        <dbReference type="SAM" id="MobiDB-lite"/>
    </source>
</evidence>
<keyword evidence="2" id="KW-0808">Transferase</keyword>
<evidence type="ECO:0000313" key="2">
    <source>
        <dbReference type="EMBL" id="RXM99625.1"/>
    </source>
</evidence>
<name>A0A662YU04_ACIRT</name>
<dbReference type="AlphaFoldDB" id="A0A662YU04"/>
<feature type="region of interest" description="Disordered" evidence="1">
    <location>
        <begin position="1"/>
        <end position="42"/>
    </location>
</feature>
<organism evidence="2 3">
    <name type="scientific">Acipenser ruthenus</name>
    <name type="common">Sterlet sturgeon</name>
    <dbReference type="NCBI Taxonomy" id="7906"/>
    <lineage>
        <taxon>Eukaryota</taxon>
        <taxon>Metazoa</taxon>
        <taxon>Chordata</taxon>
        <taxon>Craniata</taxon>
        <taxon>Vertebrata</taxon>
        <taxon>Euteleostomi</taxon>
        <taxon>Actinopterygii</taxon>
        <taxon>Chondrostei</taxon>
        <taxon>Acipenseriformes</taxon>
        <taxon>Acipenseridae</taxon>
        <taxon>Acipenser</taxon>
    </lineage>
</organism>
<keyword evidence="2" id="KW-0418">Kinase</keyword>
<protein>
    <submittedName>
        <fullName evidence="2">Integrin-linked kinase-associated serine/threonine phosphatase 2C</fullName>
    </submittedName>
</protein>
<proteinExistence type="predicted"/>
<dbReference type="GO" id="GO:0016301">
    <property type="term" value="F:kinase activity"/>
    <property type="evidence" value="ECO:0007669"/>
    <property type="project" value="UniProtKB-KW"/>
</dbReference>
<sequence>MDLSDDLPEPAQRTAAVTGPELGSKDGGKTQAQGENGAEEQELVEKKVCDVSNFEKMVKKSLLDSFEQTDEDFLKHASSQFLLLSCDRLFKVFSPEEAVSFMVPILEEETLEQKEGKTLQDTRFETAYNRLANEALRRICADNVTVLLVNTEH</sequence>
<dbReference type="Proteomes" id="UP000289886">
    <property type="component" value="Unassembled WGS sequence"/>
</dbReference>
<accession>A0A662YU04</accession>
<dbReference type="SUPFAM" id="SSF81606">
    <property type="entry name" value="PP2C-like"/>
    <property type="match status" value="1"/>
</dbReference>
<comment type="caution">
    <text evidence="2">The sequence shown here is derived from an EMBL/GenBank/DDBJ whole genome shotgun (WGS) entry which is preliminary data.</text>
</comment>
<evidence type="ECO:0000313" key="3">
    <source>
        <dbReference type="Proteomes" id="UP000289886"/>
    </source>
</evidence>